<dbReference type="PANTHER" id="PTHR16830:SF11">
    <property type="entry name" value="PML-RARA-REGULATED ADAPTER MOLECULE 1"/>
    <property type="match status" value="1"/>
</dbReference>
<evidence type="ECO:0000256" key="2">
    <source>
        <dbReference type="ARBA" id="ARBA00022553"/>
    </source>
</evidence>
<dbReference type="Pfam" id="PF14603">
    <property type="entry name" value="hSH3"/>
    <property type="match status" value="1"/>
</dbReference>
<feature type="domain" description="SH3" evidence="4">
    <location>
        <begin position="1"/>
        <end position="58"/>
    </location>
</feature>
<dbReference type="HOGENOM" id="CLU_038586_0_0_1"/>
<dbReference type="Bgee" id="ENSLACG00000017673">
    <property type="expression patterns" value="Expressed in post-anal tail muscle"/>
</dbReference>
<dbReference type="GO" id="GO:0005886">
    <property type="term" value="C:plasma membrane"/>
    <property type="evidence" value="ECO:0007669"/>
    <property type="project" value="InterPro"/>
</dbReference>
<dbReference type="SUPFAM" id="SSF50044">
    <property type="entry name" value="SH3-domain"/>
    <property type="match status" value="2"/>
</dbReference>
<evidence type="ECO:0000256" key="3">
    <source>
        <dbReference type="PROSITE-ProRule" id="PRU00192"/>
    </source>
</evidence>
<dbReference type="InterPro" id="IPR001452">
    <property type="entry name" value="SH3_domain"/>
</dbReference>
<organism evidence="5 6">
    <name type="scientific">Latimeria chalumnae</name>
    <name type="common">Coelacanth</name>
    <dbReference type="NCBI Taxonomy" id="7897"/>
    <lineage>
        <taxon>Eukaryota</taxon>
        <taxon>Metazoa</taxon>
        <taxon>Chordata</taxon>
        <taxon>Craniata</taxon>
        <taxon>Vertebrata</taxon>
        <taxon>Euteleostomi</taxon>
        <taxon>Coelacanthiformes</taxon>
        <taxon>Coelacanthidae</taxon>
        <taxon>Latimeria</taxon>
    </lineage>
</organism>
<dbReference type="PANTHER" id="PTHR16830">
    <property type="entry name" value="SH2 CONTAINING ADAPTOR PRAM-1 RELATED"/>
    <property type="match status" value="1"/>
</dbReference>
<keyword evidence="1 3" id="KW-0728">SH3 domain</keyword>
<protein>
    <recommendedName>
        <fullName evidence="4">SH3 domain-containing protein</fullName>
    </recommendedName>
</protein>
<sequence length="220" mass="25357">VAKVRMDSRGGKNELCVKQGDTIEIMRINDNPGGKWLARTLDGTYGYISTTCVDIDYESVKRKIMIQTKRLFTQTESWPAERGASQTLFSSKNFEHEDVYDDIEQTAEDFPPPPLEIWKKTKKEEKEEKEFRKKFKFEGEIKVLGQMMVDPNTNIKKGSGKDLHLTRGEVLDIIQFTSAQKVLCRNEQGKYGYVPRSVLLQAEGDIYDDVDRPEDIYDND</sequence>
<dbReference type="GO" id="GO:0072659">
    <property type="term" value="P:protein localization to plasma membrane"/>
    <property type="evidence" value="ECO:0007669"/>
    <property type="project" value="TreeGrafter"/>
</dbReference>
<dbReference type="InParanoid" id="H3BDY7"/>
<dbReference type="Pfam" id="PF07653">
    <property type="entry name" value="SH3_2"/>
    <property type="match status" value="1"/>
</dbReference>
<reference evidence="5" key="3">
    <citation type="submission" date="2025-09" db="UniProtKB">
        <authorList>
            <consortium name="Ensembl"/>
        </authorList>
    </citation>
    <scope>IDENTIFICATION</scope>
</reference>
<dbReference type="OMA" id="PPPEICH"/>
<evidence type="ECO:0000256" key="1">
    <source>
        <dbReference type="ARBA" id="ARBA00022443"/>
    </source>
</evidence>
<dbReference type="PROSITE" id="PS50002">
    <property type="entry name" value="SH3"/>
    <property type="match status" value="1"/>
</dbReference>
<dbReference type="InterPro" id="IPR029294">
    <property type="entry name" value="hSH3"/>
</dbReference>
<proteinExistence type="predicted"/>
<dbReference type="EMBL" id="AFYH01022053">
    <property type="status" value="NOT_ANNOTATED_CDS"/>
    <property type="molecule type" value="Genomic_DNA"/>
</dbReference>
<dbReference type="STRING" id="7897.ENSLACP00000020108"/>
<dbReference type="InterPro" id="IPR043443">
    <property type="entry name" value="FYB1/2-like"/>
</dbReference>
<keyword evidence="2" id="KW-0597">Phosphoprotein</keyword>
<reference evidence="5" key="2">
    <citation type="submission" date="2025-08" db="UniProtKB">
        <authorList>
            <consortium name="Ensembl"/>
        </authorList>
    </citation>
    <scope>IDENTIFICATION</scope>
</reference>
<dbReference type="AlphaFoldDB" id="H3BDY7"/>
<accession>H3BDY7</accession>
<dbReference type="eggNOG" id="ENOG502RHBB">
    <property type="taxonomic scope" value="Eukaryota"/>
</dbReference>
<dbReference type="GO" id="GO:0007229">
    <property type="term" value="P:integrin-mediated signaling pathway"/>
    <property type="evidence" value="ECO:0007669"/>
    <property type="project" value="InterPro"/>
</dbReference>
<evidence type="ECO:0000313" key="5">
    <source>
        <dbReference type="Ensembl" id="ENSLACP00000020108.1"/>
    </source>
</evidence>
<evidence type="ECO:0000313" key="6">
    <source>
        <dbReference type="Proteomes" id="UP000008672"/>
    </source>
</evidence>
<dbReference type="GeneTree" id="ENSGT00530000063460"/>
<dbReference type="Gene3D" id="2.30.30.40">
    <property type="entry name" value="SH3 Domains"/>
    <property type="match status" value="2"/>
</dbReference>
<keyword evidence="6" id="KW-1185">Reference proteome</keyword>
<reference evidence="6" key="1">
    <citation type="submission" date="2011-08" db="EMBL/GenBank/DDBJ databases">
        <title>The draft genome of Latimeria chalumnae.</title>
        <authorList>
            <person name="Di Palma F."/>
            <person name="Alfoldi J."/>
            <person name="Johnson J."/>
            <person name="Berlin A."/>
            <person name="Gnerre S."/>
            <person name="Jaffe D."/>
            <person name="MacCallum I."/>
            <person name="Young S."/>
            <person name="Walker B.J."/>
            <person name="Lander E."/>
            <person name="Lindblad-Toh K."/>
        </authorList>
    </citation>
    <scope>NUCLEOTIDE SEQUENCE [LARGE SCALE GENOMIC DNA]</scope>
    <source>
        <strain evidence="6">Wild caught</strain>
    </source>
</reference>
<name>H3BDY7_LATCH</name>
<dbReference type="GO" id="GO:0050852">
    <property type="term" value="P:T cell receptor signaling pathway"/>
    <property type="evidence" value="ECO:0007669"/>
    <property type="project" value="TreeGrafter"/>
</dbReference>
<dbReference type="InterPro" id="IPR036028">
    <property type="entry name" value="SH3-like_dom_sf"/>
</dbReference>
<evidence type="ECO:0000259" key="4">
    <source>
        <dbReference type="PROSITE" id="PS50002"/>
    </source>
</evidence>
<dbReference type="Ensembl" id="ENSLACT00000020246.1">
    <property type="protein sequence ID" value="ENSLACP00000020108.1"/>
    <property type="gene ID" value="ENSLACG00000017673.1"/>
</dbReference>
<dbReference type="Proteomes" id="UP000008672">
    <property type="component" value="Unassembled WGS sequence"/>
</dbReference>